<comment type="caution">
    <text evidence="2">The sequence shown here is derived from an EMBL/GenBank/DDBJ whole genome shotgun (WGS) entry which is preliminary data.</text>
</comment>
<dbReference type="EMBL" id="BPLR01004586">
    <property type="protein sequence ID" value="GIX95968.1"/>
    <property type="molecule type" value="Genomic_DNA"/>
</dbReference>
<dbReference type="InterPro" id="IPR037120">
    <property type="entry name" value="Haem_peroxidase_sf_animal"/>
</dbReference>
<dbReference type="AlphaFoldDB" id="A0AAV4PG47"/>
<keyword evidence="1" id="KW-0575">Peroxidase</keyword>
<keyword evidence="1" id="KW-0560">Oxidoreductase</keyword>
<dbReference type="InterPro" id="IPR019791">
    <property type="entry name" value="Haem_peroxidase_animal"/>
</dbReference>
<dbReference type="GO" id="GO:0004601">
    <property type="term" value="F:peroxidase activity"/>
    <property type="evidence" value="ECO:0007669"/>
    <property type="project" value="UniProtKB-KW"/>
</dbReference>
<dbReference type="SUPFAM" id="SSF48113">
    <property type="entry name" value="Heme-dependent peroxidases"/>
    <property type="match status" value="1"/>
</dbReference>
<keyword evidence="3" id="KW-1185">Reference proteome</keyword>
<evidence type="ECO:0000256" key="1">
    <source>
        <dbReference type="ARBA" id="ARBA00022559"/>
    </source>
</evidence>
<proteinExistence type="predicted"/>
<dbReference type="InterPro" id="IPR010255">
    <property type="entry name" value="Haem_peroxidase_sf"/>
</dbReference>
<accession>A0AAV4PG47</accession>
<dbReference type="PANTHER" id="PTHR11475:SF134">
    <property type="entry name" value="LD42267P"/>
    <property type="match status" value="1"/>
</dbReference>
<evidence type="ECO:0000313" key="3">
    <source>
        <dbReference type="Proteomes" id="UP001054945"/>
    </source>
</evidence>
<gene>
    <name evidence="2" type="primary">pxdn_0</name>
    <name evidence="2" type="ORF">CEXT_160571</name>
</gene>
<dbReference type="Gene3D" id="1.10.640.10">
    <property type="entry name" value="Haem peroxidase domain superfamily, animal type"/>
    <property type="match status" value="1"/>
</dbReference>
<dbReference type="GO" id="GO:0006979">
    <property type="term" value="P:response to oxidative stress"/>
    <property type="evidence" value="ECO:0007669"/>
    <property type="project" value="InterPro"/>
</dbReference>
<evidence type="ECO:0000313" key="2">
    <source>
        <dbReference type="EMBL" id="GIX95968.1"/>
    </source>
</evidence>
<name>A0AAV4PG47_CAEEX</name>
<dbReference type="PROSITE" id="PS50292">
    <property type="entry name" value="PEROXIDASE_3"/>
    <property type="match status" value="1"/>
</dbReference>
<reference evidence="2 3" key="1">
    <citation type="submission" date="2021-06" db="EMBL/GenBank/DDBJ databases">
        <title>Caerostris extrusa draft genome.</title>
        <authorList>
            <person name="Kono N."/>
            <person name="Arakawa K."/>
        </authorList>
    </citation>
    <scope>NUCLEOTIDE SEQUENCE [LARGE SCALE GENOMIC DNA]</scope>
</reference>
<dbReference type="PANTHER" id="PTHR11475">
    <property type="entry name" value="OXIDASE/PEROXIDASE"/>
    <property type="match status" value="1"/>
</dbReference>
<dbReference type="GO" id="GO:0020037">
    <property type="term" value="F:heme binding"/>
    <property type="evidence" value="ECO:0007669"/>
    <property type="project" value="InterPro"/>
</dbReference>
<sequence length="145" mass="16219">MCKNPTFGNSNRRFVRFLAPDYADSVSLPRQSSSGEYLPSAREVSMSVHTDSDKPHTHVTFVLAIFGEFVYHDLAHVAQSAGYQGSRIKCCGVEKQQFHPECYPIRVPSSDPVFGRRNQNCMEYTRSSTAPRIGCTLGPESKSIR</sequence>
<dbReference type="Proteomes" id="UP001054945">
    <property type="component" value="Unassembled WGS sequence"/>
</dbReference>
<protein>
    <submittedName>
        <fullName evidence="2">Peroxidasin</fullName>
    </submittedName>
</protein>
<organism evidence="2 3">
    <name type="scientific">Caerostris extrusa</name>
    <name type="common">Bark spider</name>
    <name type="synonym">Caerostris bankana</name>
    <dbReference type="NCBI Taxonomy" id="172846"/>
    <lineage>
        <taxon>Eukaryota</taxon>
        <taxon>Metazoa</taxon>
        <taxon>Ecdysozoa</taxon>
        <taxon>Arthropoda</taxon>
        <taxon>Chelicerata</taxon>
        <taxon>Arachnida</taxon>
        <taxon>Araneae</taxon>
        <taxon>Araneomorphae</taxon>
        <taxon>Entelegynae</taxon>
        <taxon>Araneoidea</taxon>
        <taxon>Araneidae</taxon>
        <taxon>Caerostris</taxon>
    </lineage>
</organism>
<dbReference type="Pfam" id="PF03098">
    <property type="entry name" value="An_peroxidase"/>
    <property type="match status" value="1"/>
</dbReference>